<organism evidence="2 3">
    <name type="scientific">Candidatus Roizmanbacteria bacterium RIFCSPHIGHO2_01_FULL_39_12b</name>
    <dbReference type="NCBI Taxonomy" id="1802030"/>
    <lineage>
        <taxon>Bacteria</taxon>
        <taxon>Candidatus Roizmaniibacteriota</taxon>
    </lineage>
</organism>
<name>A0A1F7GCN4_9BACT</name>
<proteinExistence type="predicted"/>
<gene>
    <name evidence="2" type="ORF">A2690_03375</name>
</gene>
<sequence length="121" mass="13095">MKTVAANIDQIFGKLTPPPGPTEIYKDPVEGLSRVLVVGIQLSLIIGAFFSLIYLLMGAIDWVAAGGDKETLQKAQAKMRNAFVGMLVLVFALTLFVLITGNLLNIIQIDGGGFQFILPRF</sequence>
<accession>A0A1F7GCN4</accession>
<dbReference type="AlphaFoldDB" id="A0A1F7GCN4"/>
<keyword evidence="1" id="KW-1133">Transmembrane helix</keyword>
<evidence type="ECO:0000313" key="2">
    <source>
        <dbReference type="EMBL" id="OGK16629.1"/>
    </source>
</evidence>
<comment type="caution">
    <text evidence="2">The sequence shown here is derived from an EMBL/GenBank/DDBJ whole genome shotgun (WGS) entry which is preliminary data.</text>
</comment>
<keyword evidence="1" id="KW-0812">Transmembrane</keyword>
<feature type="transmembrane region" description="Helical" evidence="1">
    <location>
        <begin position="35"/>
        <end position="60"/>
    </location>
</feature>
<reference evidence="2 3" key="1">
    <citation type="journal article" date="2016" name="Nat. Commun.">
        <title>Thousands of microbial genomes shed light on interconnected biogeochemical processes in an aquifer system.</title>
        <authorList>
            <person name="Anantharaman K."/>
            <person name="Brown C.T."/>
            <person name="Hug L.A."/>
            <person name="Sharon I."/>
            <person name="Castelle C.J."/>
            <person name="Probst A.J."/>
            <person name="Thomas B.C."/>
            <person name="Singh A."/>
            <person name="Wilkins M.J."/>
            <person name="Karaoz U."/>
            <person name="Brodie E.L."/>
            <person name="Williams K.H."/>
            <person name="Hubbard S.S."/>
            <person name="Banfield J.F."/>
        </authorList>
    </citation>
    <scope>NUCLEOTIDE SEQUENCE [LARGE SCALE GENOMIC DNA]</scope>
</reference>
<dbReference type="EMBL" id="MFZF01000014">
    <property type="protein sequence ID" value="OGK16629.1"/>
    <property type="molecule type" value="Genomic_DNA"/>
</dbReference>
<keyword evidence="1" id="KW-0472">Membrane</keyword>
<evidence type="ECO:0000313" key="3">
    <source>
        <dbReference type="Proteomes" id="UP000178372"/>
    </source>
</evidence>
<feature type="transmembrane region" description="Helical" evidence="1">
    <location>
        <begin position="81"/>
        <end position="104"/>
    </location>
</feature>
<evidence type="ECO:0000256" key="1">
    <source>
        <dbReference type="SAM" id="Phobius"/>
    </source>
</evidence>
<protein>
    <submittedName>
        <fullName evidence="2">Uncharacterized protein</fullName>
    </submittedName>
</protein>
<dbReference type="Proteomes" id="UP000178372">
    <property type="component" value="Unassembled WGS sequence"/>
</dbReference>